<evidence type="ECO:0000259" key="2">
    <source>
        <dbReference type="SMART" id="SM00903"/>
    </source>
</evidence>
<dbReference type="InterPro" id="IPR012349">
    <property type="entry name" value="Split_barrel_FMN-bd"/>
</dbReference>
<reference evidence="3 4" key="1">
    <citation type="submission" date="2020-03" db="EMBL/GenBank/DDBJ databases">
        <title>Genomic Encyclopedia of Type Strains, Phase IV (KMG-IV): sequencing the most valuable type-strain genomes for metagenomic binning, comparative biology and taxonomic classification.</title>
        <authorList>
            <person name="Goeker M."/>
        </authorList>
    </citation>
    <scope>NUCLEOTIDE SEQUENCE [LARGE SCALE GENOMIC DNA]</scope>
    <source>
        <strain evidence="3 4">DSM 105096</strain>
    </source>
</reference>
<protein>
    <submittedName>
        <fullName evidence="3">Flavin reductase (DIM6/NTAB) family NADH-FMN oxidoreductase RutF</fullName>
    </submittedName>
</protein>
<keyword evidence="4" id="KW-1185">Reference proteome</keyword>
<dbReference type="InterPro" id="IPR050268">
    <property type="entry name" value="NADH-dep_flavin_reductase"/>
</dbReference>
<keyword evidence="1" id="KW-0560">Oxidoreductase</keyword>
<accession>A0ABX0XEP2</accession>
<name>A0ABX0XEP2_9BACT</name>
<dbReference type="PANTHER" id="PTHR30466:SF1">
    <property type="entry name" value="FMN REDUCTASE (NADH) RUTF"/>
    <property type="match status" value="1"/>
</dbReference>
<organism evidence="3 4">
    <name type="scientific">Neolewinella antarctica</name>
    <dbReference type="NCBI Taxonomy" id="442734"/>
    <lineage>
        <taxon>Bacteria</taxon>
        <taxon>Pseudomonadati</taxon>
        <taxon>Bacteroidota</taxon>
        <taxon>Saprospiria</taxon>
        <taxon>Saprospirales</taxon>
        <taxon>Lewinellaceae</taxon>
        <taxon>Neolewinella</taxon>
    </lineage>
</organism>
<dbReference type="Gene3D" id="2.30.110.10">
    <property type="entry name" value="Electron Transport, Fmn-binding Protein, Chain A"/>
    <property type="match status" value="1"/>
</dbReference>
<dbReference type="EMBL" id="JAATJH010000006">
    <property type="protein sequence ID" value="NJC27790.1"/>
    <property type="molecule type" value="Genomic_DNA"/>
</dbReference>
<dbReference type="Proteomes" id="UP000770785">
    <property type="component" value="Unassembled WGS sequence"/>
</dbReference>
<evidence type="ECO:0000256" key="1">
    <source>
        <dbReference type="ARBA" id="ARBA00023002"/>
    </source>
</evidence>
<dbReference type="Pfam" id="PF01613">
    <property type="entry name" value="Flavin_Reduct"/>
    <property type="match status" value="1"/>
</dbReference>
<dbReference type="SMART" id="SM00903">
    <property type="entry name" value="Flavin_Reduct"/>
    <property type="match status" value="1"/>
</dbReference>
<evidence type="ECO:0000313" key="3">
    <source>
        <dbReference type="EMBL" id="NJC27790.1"/>
    </source>
</evidence>
<proteinExistence type="predicted"/>
<dbReference type="PANTHER" id="PTHR30466">
    <property type="entry name" value="FLAVIN REDUCTASE"/>
    <property type="match status" value="1"/>
</dbReference>
<gene>
    <name evidence="3" type="ORF">GGR27_003308</name>
</gene>
<feature type="domain" description="Flavin reductase like" evidence="2">
    <location>
        <begin position="13"/>
        <end position="170"/>
    </location>
</feature>
<dbReference type="InterPro" id="IPR002563">
    <property type="entry name" value="Flavin_Rdtase-like_dom"/>
</dbReference>
<comment type="caution">
    <text evidence="3">The sequence shown here is derived from an EMBL/GenBank/DDBJ whole genome shotgun (WGS) entry which is preliminary data.</text>
</comment>
<dbReference type="RefSeq" id="WP_168039224.1">
    <property type="nucleotide sequence ID" value="NZ_JAATJH010000006.1"/>
</dbReference>
<dbReference type="SUPFAM" id="SSF50475">
    <property type="entry name" value="FMN-binding split barrel"/>
    <property type="match status" value="1"/>
</dbReference>
<evidence type="ECO:0000313" key="4">
    <source>
        <dbReference type="Proteomes" id="UP000770785"/>
    </source>
</evidence>
<sequence>MADQAKETLNKALHQLSYGYYILATRADASDLKTRKEDWVSAGTVSWATQSSFEPPLITVAIQKDSDLNETIQKSQVFSLTVIGKDEKELIKKFAEDSKVDYSDNKVNGVSYKEGKTGAPLLDCGVATLECTLEDALTTDGDHLLFVGRIKHAFTSGGDPITEREVNYEYAGTSPRK</sequence>